<reference evidence="1 2" key="1">
    <citation type="submission" date="2024-06" db="EMBL/GenBank/DDBJ databases">
        <title>Genomic Encyclopedia of Type Strains, Phase IV (KMG-IV): sequencing the most valuable type-strain genomes for metagenomic binning, comparative biology and taxonomic classification.</title>
        <authorList>
            <person name="Goeker M."/>
        </authorList>
    </citation>
    <scope>NUCLEOTIDE SEQUENCE [LARGE SCALE GENOMIC DNA]</scope>
    <source>
        <strain evidence="1 2">DSM 29288</strain>
    </source>
</reference>
<dbReference type="Pfam" id="PF07215">
    <property type="entry name" value="DUF1419"/>
    <property type="match status" value="1"/>
</dbReference>
<accession>A0ABV2MKX0</accession>
<proteinExistence type="predicted"/>
<gene>
    <name evidence="1" type="ORF">ABID08_004479</name>
</gene>
<dbReference type="InterPro" id="IPR009862">
    <property type="entry name" value="DUF1419"/>
</dbReference>
<evidence type="ECO:0008006" key="3">
    <source>
        <dbReference type="Google" id="ProtNLM"/>
    </source>
</evidence>
<dbReference type="Proteomes" id="UP001549077">
    <property type="component" value="Unassembled WGS sequence"/>
</dbReference>
<comment type="caution">
    <text evidence="1">The sequence shown here is derived from an EMBL/GenBank/DDBJ whole genome shotgun (WGS) entry which is preliminary data.</text>
</comment>
<name>A0ABV2MKX0_9HYPH</name>
<dbReference type="EMBL" id="JBEPMY010000015">
    <property type="protein sequence ID" value="MET3757098.1"/>
    <property type="molecule type" value="Genomic_DNA"/>
</dbReference>
<protein>
    <recommendedName>
        <fullName evidence="3">DUF1419 domain-containing protein</fullName>
    </recommendedName>
</protein>
<evidence type="ECO:0000313" key="2">
    <source>
        <dbReference type="Proteomes" id="UP001549077"/>
    </source>
</evidence>
<sequence length="201" mass="23405">MPVTNKIRKVFEGVATRREMFGMFDRHAQRPNRWDEDAAPLYAGEWFEIGEAEHDYMFEILPPLWIRGAMFAMREYLTGSVTSVFFALRIGGRIRYFHGYCDLSDHRAAEEMRRAIIERETKPQRAMSRDERLEHIWSITADAYRGYAGEDWPPTFRGRRVLALFNGTRDSIKKCLDQLSDDEIAGKLPVHLRHLPSPIAA</sequence>
<organism evidence="1 2">
    <name type="scientific">Rhizobium binae</name>
    <dbReference type="NCBI Taxonomy" id="1138190"/>
    <lineage>
        <taxon>Bacteria</taxon>
        <taxon>Pseudomonadati</taxon>
        <taxon>Pseudomonadota</taxon>
        <taxon>Alphaproteobacteria</taxon>
        <taxon>Hyphomicrobiales</taxon>
        <taxon>Rhizobiaceae</taxon>
        <taxon>Rhizobium/Agrobacterium group</taxon>
        <taxon>Rhizobium</taxon>
    </lineage>
</organism>
<dbReference type="GeneID" id="91152654"/>
<evidence type="ECO:0000313" key="1">
    <source>
        <dbReference type="EMBL" id="MET3757098.1"/>
    </source>
</evidence>
<dbReference type="RefSeq" id="WP_168297153.1">
    <property type="nucleotide sequence ID" value="NZ_CP071609.1"/>
</dbReference>
<keyword evidence="2" id="KW-1185">Reference proteome</keyword>